<evidence type="ECO:0000256" key="1">
    <source>
        <dbReference type="SAM" id="Phobius"/>
    </source>
</evidence>
<reference evidence="3" key="1">
    <citation type="journal article" date="2019" name="Int. J. Syst. Evol. Microbiol.">
        <title>The Global Catalogue of Microorganisms (GCM) 10K type strain sequencing project: providing services to taxonomists for standard genome sequencing and annotation.</title>
        <authorList>
            <consortium name="The Broad Institute Genomics Platform"/>
            <consortium name="The Broad Institute Genome Sequencing Center for Infectious Disease"/>
            <person name="Wu L."/>
            <person name="Ma J."/>
        </authorList>
    </citation>
    <scope>NUCLEOTIDE SEQUENCE [LARGE SCALE GENOMIC DNA]</scope>
    <source>
        <strain evidence="3">CGMCC 1.12478</strain>
    </source>
</reference>
<accession>A0ABQ1KBT0</accession>
<feature type="transmembrane region" description="Helical" evidence="1">
    <location>
        <begin position="56"/>
        <end position="80"/>
    </location>
</feature>
<dbReference type="EMBL" id="BMFC01000001">
    <property type="protein sequence ID" value="GGB90711.1"/>
    <property type="molecule type" value="Genomic_DNA"/>
</dbReference>
<dbReference type="RefSeq" id="WP_188480287.1">
    <property type="nucleotide sequence ID" value="NZ_BMFC01000001.1"/>
</dbReference>
<gene>
    <name evidence="2" type="ORF">GCM10011363_04160</name>
</gene>
<evidence type="ECO:0000313" key="3">
    <source>
        <dbReference type="Proteomes" id="UP000645462"/>
    </source>
</evidence>
<keyword evidence="1" id="KW-0472">Membrane</keyword>
<evidence type="ECO:0000313" key="2">
    <source>
        <dbReference type="EMBL" id="GGB90711.1"/>
    </source>
</evidence>
<feature type="transmembrane region" description="Helical" evidence="1">
    <location>
        <begin position="92"/>
        <end position="114"/>
    </location>
</feature>
<dbReference type="Proteomes" id="UP000645462">
    <property type="component" value="Unassembled WGS sequence"/>
</dbReference>
<comment type="caution">
    <text evidence="2">The sequence shown here is derived from an EMBL/GenBank/DDBJ whole genome shotgun (WGS) entry which is preliminary data.</text>
</comment>
<keyword evidence="1" id="KW-1133">Transmembrane helix</keyword>
<protein>
    <submittedName>
        <fullName evidence="2">Uncharacterized protein</fullName>
    </submittedName>
</protein>
<sequence>MLMLFVLLGIYAASIWLACAYTLPGQALVQGIGLMSVAGVAALTLWLLVRAGYLEAWLAIALVGVIALPASLIGLGLTMGGLIRITARKRNWVFVLTRLGASVPIVLGAALLLAR</sequence>
<organism evidence="2 3">
    <name type="scientific">Marivita lacus</name>
    <dbReference type="NCBI Taxonomy" id="1323742"/>
    <lineage>
        <taxon>Bacteria</taxon>
        <taxon>Pseudomonadati</taxon>
        <taxon>Pseudomonadota</taxon>
        <taxon>Alphaproteobacteria</taxon>
        <taxon>Rhodobacterales</taxon>
        <taxon>Roseobacteraceae</taxon>
        <taxon>Marivita</taxon>
    </lineage>
</organism>
<proteinExistence type="predicted"/>
<name>A0ABQ1KBT0_9RHOB</name>
<keyword evidence="3" id="KW-1185">Reference proteome</keyword>
<keyword evidence="1" id="KW-0812">Transmembrane</keyword>
<feature type="transmembrane region" description="Helical" evidence="1">
    <location>
        <begin position="30"/>
        <end position="49"/>
    </location>
</feature>